<reference evidence="2 3" key="1">
    <citation type="submission" date="2020-07" db="EMBL/GenBank/DDBJ databases">
        <title>Sequencing the genomes of 1000 actinobacteria strains.</title>
        <authorList>
            <person name="Klenk H.-P."/>
        </authorList>
    </citation>
    <scope>NUCLEOTIDE SEQUENCE [LARGE SCALE GENOMIC DNA]</scope>
    <source>
        <strain evidence="2 3">DSM 15165</strain>
    </source>
</reference>
<sequence>MMVQRRSVQQERMLREFGAHIRRWRSVNGLSATALAERAFITRATLASIERGTGSAQLDSVFAVLSALGILESVVASADPYRSEAARPRIDAIIQSGGTI</sequence>
<protein>
    <submittedName>
        <fullName evidence="2">Transcriptional regulator with XRE-family HTH domain</fullName>
    </submittedName>
</protein>
<evidence type="ECO:0000259" key="1">
    <source>
        <dbReference type="PROSITE" id="PS50943"/>
    </source>
</evidence>
<dbReference type="AlphaFoldDB" id="A0A853CWA4"/>
<dbReference type="Proteomes" id="UP000578352">
    <property type="component" value="Unassembled WGS sequence"/>
</dbReference>
<dbReference type="GO" id="GO:0003677">
    <property type="term" value="F:DNA binding"/>
    <property type="evidence" value="ECO:0007669"/>
    <property type="project" value="InterPro"/>
</dbReference>
<evidence type="ECO:0000313" key="3">
    <source>
        <dbReference type="Proteomes" id="UP000578352"/>
    </source>
</evidence>
<dbReference type="Pfam" id="PF13560">
    <property type="entry name" value="HTH_31"/>
    <property type="match status" value="1"/>
</dbReference>
<dbReference type="EMBL" id="JACCFL010000001">
    <property type="protein sequence ID" value="NYJ22855.1"/>
    <property type="molecule type" value="Genomic_DNA"/>
</dbReference>
<dbReference type="PROSITE" id="PS50943">
    <property type="entry name" value="HTH_CROC1"/>
    <property type="match status" value="1"/>
</dbReference>
<dbReference type="SUPFAM" id="SSF47413">
    <property type="entry name" value="lambda repressor-like DNA-binding domains"/>
    <property type="match status" value="1"/>
</dbReference>
<gene>
    <name evidence="2" type="ORF">HNR13_001142</name>
</gene>
<accession>A0A853CWA4</accession>
<feature type="domain" description="HTH cro/C1-type" evidence="1">
    <location>
        <begin position="21"/>
        <end position="75"/>
    </location>
</feature>
<name>A0A853CWA4_9MICO</name>
<organism evidence="2 3">
    <name type="scientific">Leifsonia shinshuensis</name>
    <dbReference type="NCBI Taxonomy" id="150026"/>
    <lineage>
        <taxon>Bacteria</taxon>
        <taxon>Bacillati</taxon>
        <taxon>Actinomycetota</taxon>
        <taxon>Actinomycetes</taxon>
        <taxon>Micrococcales</taxon>
        <taxon>Microbacteriaceae</taxon>
        <taxon>Leifsonia</taxon>
    </lineage>
</organism>
<evidence type="ECO:0000313" key="2">
    <source>
        <dbReference type="EMBL" id="NYJ22855.1"/>
    </source>
</evidence>
<dbReference type="InterPro" id="IPR010982">
    <property type="entry name" value="Lambda_DNA-bd_dom_sf"/>
</dbReference>
<dbReference type="CDD" id="cd00093">
    <property type="entry name" value="HTH_XRE"/>
    <property type="match status" value="1"/>
</dbReference>
<dbReference type="SMART" id="SM00530">
    <property type="entry name" value="HTH_XRE"/>
    <property type="match status" value="1"/>
</dbReference>
<dbReference type="InterPro" id="IPR001387">
    <property type="entry name" value="Cro/C1-type_HTH"/>
</dbReference>
<proteinExistence type="predicted"/>
<comment type="caution">
    <text evidence="2">The sequence shown here is derived from an EMBL/GenBank/DDBJ whole genome shotgun (WGS) entry which is preliminary data.</text>
</comment>
<dbReference type="Gene3D" id="1.10.260.40">
    <property type="entry name" value="lambda repressor-like DNA-binding domains"/>
    <property type="match status" value="1"/>
</dbReference>